<dbReference type="SUPFAM" id="SSF48403">
    <property type="entry name" value="Ankyrin repeat"/>
    <property type="match status" value="1"/>
</dbReference>
<keyword evidence="4" id="KW-1185">Reference proteome</keyword>
<protein>
    <submittedName>
        <fullName evidence="3">Ankyrin repeat domain-containing protein</fullName>
    </submittedName>
</protein>
<evidence type="ECO:0000256" key="1">
    <source>
        <dbReference type="PROSITE-ProRule" id="PRU00023"/>
    </source>
</evidence>
<dbReference type="EMBL" id="JAEDAK010000017">
    <property type="protein sequence ID" value="MBH9579050.1"/>
    <property type="molecule type" value="Genomic_DNA"/>
</dbReference>
<sequence>MSDPRRELPPELEGLDEWGQAYREQVQAEPEAARAARRARLLAALPAPQAQAEPVLQAAGPHPAPRGHGRSLLPLALGAGLLIGVLWVLAPWRAGAPAADWRLAEQKAPANRPEPASAVEIAQANVEPLPSAAPAERADAVRSGAEPAAGPTPPARSAEAQPEAFPAKPPVVAAVPAPVVEERPVVVAAAPPAVMAPPAPAAPAAQAGPAADQVAERVALAEPMAKKAEARDRQAPSIASTMPAPPPAARGDLGLAAGLASQPLDRPDAQGRTALMRAALLGHVDAVEALLRQGANPRLRDREGLDAAALAERAGHKALAVSLRAAVASAPQP</sequence>
<organism evidence="3 4">
    <name type="scientific">Inhella proteolytica</name>
    <dbReference type="NCBI Taxonomy" id="2795029"/>
    <lineage>
        <taxon>Bacteria</taxon>
        <taxon>Pseudomonadati</taxon>
        <taxon>Pseudomonadota</taxon>
        <taxon>Betaproteobacteria</taxon>
        <taxon>Burkholderiales</taxon>
        <taxon>Sphaerotilaceae</taxon>
        <taxon>Inhella</taxon>
    </lineage>
</organism>
<accession>A0A931NJV6</accession>
<dbReference type="PROSITE" id="PS50088">
    <property type="entry name" value="ANK_REPEAT"/>
    <property type="match status" value="1"/>
</dbReference>
<dbReference type="InterPro" id="IPR036770">
    <property type="entry name" value="Ankyrin_rpt-contain_sf"/>
</dbReference>
<evidence type="ECO:0000256" key="2">
    <source>
        <dbReference type="SAM" id="MobiDB-lite"/>
    </source>
</evidence>
<dbReference type="InterPro" id="IPR002110">
    <property type="entry name" value="Ankyrin_rpt"/>
</dbReference>
<comment type="caution">
    <text evidence="3">The sequence shown here is derived from an EMBL/GenBank/DDBJ whole genome shotgun (WGS) entry which is preliminary data.</text>
</comment>
<reference evidence="3" key="1">
    <citation type="submission" date="2020-12" db="EMBL/GenBank/DDBJ databases">
        <title>The genome sequence of Inhella sp. 1Y17.</title>
        <authorList>
            <person name="Liu Y."/>
        </authorList>
    </citation>
    <scope>NUCLEOTIDE SEQUENCE</scope>
    <source>
        <strain evidence="3">1Y17</strain>
    </source>
</reference>
<keyword evidence="1" id="KW-0040">ANK repeat</keyword>
<feature type="repeat" description="ANK" evidence="1">
    <location>
        <begin position="270"/>
        <end position="302"/>
    </location>
</feature>
<feature type="region of interest" description="Disordered" evidence="2">
    <location>
        <begin position="224"/>
        <end position="253"/>
    </location>
</feature>
<feature type="region of interest" description="Disordered" evidence="2">
    <location>
        <begin position="131"/>
        <end position="164"/>
    </location>
</feature>
<evidence type="ECO:0000313" key="4">
    <source>
        <dbReference type="Proteomes" id="UP000613266"/>
    </source>
</evidence>
<dbReference type="Pfam" id="PF00023">
    <property type="entry name" value="Ank"/>
    <property type="match status" value="1"/>
</dbReference>
<feature type="compositionally biased region" description="Basic and acidic residues" evidence="2">
    <location>
        <begin position="224"/>
        <end position="234"/>
    </location>
</feature>
<evidence type="ECO:0000313" key="3">
    <source>
        <dbReference type="EMBL" id="MBH9579050.1"/>
    </source>
</evidence>
<gene>
    <name evidence="3" type="ORF">I7X39_19335</name>
</gene>
<dbReference type="Gene3D" id="1.25.40.20">
    <property type="entry name" value="Ankyrin repeat-containing domain"/>
    <property type="match status" value="1"/>
</dbReference>
<dbReference type="PROSITE" id="PS50297">
    <property type="entry name" value="ANK_REP_REGION"/>
    <property type="match status" value="1"/>
</dbReference>
<dbReference type="Proteomes" id="UP000613266">
    <property type="component" value="Unassembled WGS sequence"/>
</dbReference>
<dbReference type="SMART" id="SM00248">
    <property type="entry name" value="ANK"/>
    <property type="match status" value="1"/>
</dbReference>
<name>A0A931NJV6_9BURK</name>
<proteinExistence type="predicted"/>
<dbReference type="RefSeq" id="WP_198112818.1">
    <property type="nucleotide sequence ID" value="NZ_JAEDAK010000017.1"/>
</dbReference>
<dbReference type="AlphaFoldDB" id="A0A931NJV6"/>